<evidence type="ECO:0000259" key="6">
    <source>
        <dbReference type="Pfam" id="PF01494"/>
    </source>
</evidence>
<keyword evidence="4" id="KW-0560">Oxidoreductase</keyword>
<evidence type="ECO:0000313" key="8">
    <source>
        <dbReference type="Proteomes" id="UP000182658"/>
    </source>
</evidence>
<dbReference type="PANTHER" id="PTHR13789:SF238">
    <property type="entry name" value="PUTATIVE (AFU_ORTHOLOGUE AFUA_2G01680)-RELATED"/>
    <property type="match status" value="1"/>
</dbReference>
<dbReference type="STRING" id="1408157.A0A1J7ID95"/>
<keyword evidence="8" id="KW-1185">Reference proteome</keyword>
<dbReference type="Pfam" id="PF01494">
    <property type="entry name" value="FAD_binding_3"/>
    <property type="match status" value="1"/>
</dbReference>
<organism evidence="7 8">
    <name type="scientific">Coniochaeta ligniaria NRRL 30616</name>
    <dbReference type="NCBI Taxonomy" id="1408157"/>
    <lineage>
        <taxon>Eukaryota</taxon>
        <taxon>Fungi</taxon>
        <taxon>Dikarya</taxon>
        <taxon>Ascomycota</taxon>
        <taxon>Pezizomycotina</taxon>
        <taxon>Sordariomycetes</taxon>
        <taxon>Sordariomycetidae</taxon>
        <taxon>Coniochaetales</taxon>
        <taxon>Coniochaetaceae</taxon>
        <taxon>Coniochaeta</taxon>
    </lineage>
</organism>
<accession>A0A1J7ID95</accession>
<sequence length="433" mass="47819">MVFPKSPVSLDIIVVGAGLGGLGAAISSALSGHNITIFESAKELQEVGAGLQITPNATRLLEAWELSESLWASAAEPTTLTVHRYDGTVLSHSPEFSKDIRARYTAPFIDLHRVDLQQALYARALSLGVSFRLGSKVKTVGSHSATPSITLESGETVSADLVIAADGLWSACRSAFVGRADPPQPTGDLAYRVVLDAEKHLRDDPELYRWVTEPAVHFWVGPGAHAVGYSLRAGKMYNIVLLVPDDLPEGVSRTAGSVEEMRALFQKWDPILARFLSKVEVVDKWKLMHRPELPHWVNEHGNFVFLGDACHPMLPYLAQGANSALEDGAVLGGLLAHIKRKEQLPQGLRLYEKLRKARGDAIARETFKQQRHDFHLPDGTEQQARDQLFLSQLGKELKGPFPSRWQCPDVQPWLYGYNAQREVEEAIKSEPFL</sequence>
<keyword evidence="3" id="KW-0274">FAD</keyword>
<dbReference type="FunFam" id="3.50.50.60:FF:000115">
    <property type="entry name" value="Salicylate hydroxylase, putative"/>
    <property type="match status" value="1"/>
</dbReference>
<dbReference type="InterPro" id="IPR002938">
    <property type="entry name" value="FAD-bd"/>
</dbReference>
<dbReference type="GO" id="GO:0004497">
    <property type="term" value="F:monooxygenase activity"/>
    <property type="evidence" value="ECO:0007669"/>
    <property type="project" value="UniProtKB-KW"/>
</dbReference>
<evidence type="ECO:0000256" key="3">
    <source>
        <dbReference type="ARBA" id="ARBA00022827"/>
    </source>
</evidence>
<dbReference type="SUPFAM" id="SSF54373">
    <property type="entry name" value="FAD-linked reductases, C-terminal domain"/>
    <property type="match status" value="1"/>
</dbReference>
<gene>
    <name evidence="7" type="ORF">CONLIGDRAFT_623038</name>
</gene>
<feature type="domain" description="FAD-binding" evidence="6">
    <location>
        <begin position="11"/>
        <end position="365"/>
    </location>
</feature>
<dbReference type="InterPro" id="IPR050493">
    <property type="entry name" value="FAD-dep_Monooxygenase_BioMet"/>
</dbReference>
<dbReference type="SUPFAM" id="SSF51905">
    <property type="entry name" value="FAD/NAD(P)-binding domain"/>
    <property type="match status" value="1"/>
</dbReference>
<name>A0A1J7ID95_9PEZI</name>
<keyword evidence="5" id="KW-0503">Monooxygenase</keyword>
<dbReference type="InParanoid" id="A0A1J7ID95"/>
<keyword evidence="2" id="KW-0285">Flavoprotein</keyword>
<dbReference type="PRINTS" id="PR00420">
    <property type="entry name" value="RNGMNOXGNASE"/>
</dbReference>
<dbReference type="Gene3D" id="3.50.50.60">
    <property type="entry name" value="FAD/NAD(P)-binding domain"/>
    <property type="match status" value="1"/>
</dbReference>
<protein>
    <submittedName>
        <fullName evidence="7">FAD/NAD(P)-binding domain-containing protein</fullName>
    </submittedName>
</protein>
<proteinExistence type="inferred from homology"/>
<dbReference type="AlphaFoldDB" id="A0A1J7ID95"/>
<dbReference type="Proteomes" id="UP000182658">
    <property type="component" value="Unassembled WGS sequence"/>
</dbReference>
<dbReference type="InterPro" id="IPR036188">
    <property type="entry name" value="FAD/NAD-bd_sf"/>
</dbReference>
<evidence type="ECO:0000256" key="2">
    <source>
        <dbReference type="ARBA" id="ARBA00022630"/>
    </source>
</evidence>
<evidence type="ECO:0000313" key="7">
    <source>
        <dbReference type="EMBL" id="OIW25438.1"/>
    </source>
</evidence>
<evidence type="ECO:0000256" key="4">
    <source>
        <dbReference type="ARBA" id="ARBA00023002"/>
    </source>
</evidence>
<reference evidence="7 8" key="1">
    <citation type="submission" date="2016-10" db="EMBL/GenBank/DDBJ databases">
        <title>Draft genome sequence of Coniochaeta ligniaria NRRL30616, a lignocellulolytic fungus for bioabatement of inhibitors in plant biomass hydrolysates.</title>
        <authorList>
            <consortium name="DOE Joint Genome Institute"/>
            <person name="Jimenez D.J."/>
            <person name="Hector R.E."/>
            <person name="Riley R."/>
            <person name="Sun H."/>
            <person name="Grigoriev I.V."/>
            <person name="Van Elsas J.D."/>
            <person name="Nichols N.N."/>
        </authorList>
    </citation>
    <scope>NUCLEOTIDE SEQUENCE [LARGE SCALE GENOMIC DNA]</scope>
    <source>
        <strain evidence="7 8">NRRL 30616</strain>
    </source>
</reference>
<dbReference type="EMBL" id="KV875102">
    <property type="protein sequence ID" value="OIW25438.1"/>
    <property type="molecule type" value="Genomic_DNA"/>
</dbReference>
<dbReference type="GO" id="GO:0071949">
    <property type="term" value="F:FAD binding"/>
    <property type="evidence" value="ECO:0007669"/>
    <property type="project" value="InterPro"/>
</dbReference>
<comment type="similarity">
    <text evidence="1">Belongs to the paxM FAD-dependent monooxygenase family.</text>
</comment>
<evidence type="ECO:0000256" key="1">
    <source>
        <dbReference type="ARBA" id="ARBA00007992"/>
    </source>
</evidence>
<dbReference type="OrthoDB" id="420606at2759"/>
<dbReference type="PANTHER" id="PTHR13789">
    <property type="entry name" value="MONOOXYGENASE"/>
    <property type="match status" value="1"/>
</dbReference>
<evidence type="ECO:0000256" key="5">
    <source>
        <dbReference type="ARBA" id="ARBA00023033"/>
    </source>
</evidence>